<dbReference type="PANTHER" id="PTHR46494:SF1">
    <property type="entry name" value="CORA FAMILY METAL ION TRANSPORTER (EUROFUNG)"/>
    <property type="match status" value="1"/>
</dbReference>
<feature type="region of interest" description="Disordered" evidence="5">
    <location>
        <begin position="368"/>
        <end position="387"/>
    </location>
</feature>
<comment type="subcellular location">
    <subcellularLocation>
        <location evidence="1">Cell membrane</location>
        <topology evidence="1">Multi-pass membrane protein</topology>
    </subcellularLocation>
</comment>
<dbReference type="InterPro" id="IPR045863">
    <property type="entry name" value="CorA_TM1_TM2"/>
</dbReference>
<dbReference type="Gene3D" id="1.20.58.340">
    <property type="entry name" value="Magnesium transport protein CorA, transmembrane region"/>
    <property type="match status" value="1"/>
</dbReference>
<dbReference type="PANTHER" id="PTHR46494">
    <property type="entry name" value="CORA FAMILY METAL ION TRANSPORTER (EUROFUNG)"/>
    <property type="match status" value="1"/>
</dbReference>
<feature type="region of interest" description="Disordered" evidence="5">
    <location>
        <begin position="336"/>
        <end position="357"/>
    </location>
</feature>
<comment type="caution">
    <text evidence="7">The sequence shown here is derived from an EMBL/GenBank/DDBJ whole genome shotgun (WGS) entry which is preliminary data.</text>
</comment>
<feature type="transmembrane region" description="Helical" evidence="6">
    <location>
        <begin position="245"/>
        <end position="267"/>
    </location>
</feature>
<feature type="transmembrane region" description="Helical" evidence="6">
    <location>
        <begin position="279"/>
        <end position="300"/>
    </location>
</feature>
<evidence type="ECO:0000256" key="3">
    <source>
        <dbReference type="ARBA" id="ARBA00022989"/>
    </source>
</evidence>
<feature type="compositionally biased region" description="Basic and acidic residues" evidence="5">
    <location>
        <begin position="339"/>
        <end position="354"/>
    </location>
</feature>
<evidence type="ECO:0000256" key="5">
    <source>
        <dbReference type="SAM" id="MobiDB-lite"/>
    </source>
</evidence>
<sequence length="387" mass="44439">MPLLTNLVLAFEKLVGRYTLIAKEMSWINRNGAQSHQDTVDPRMIQVIKDWGAQAEQDIHELLKLAKRDVILLGSKNHNIDKLIIAPVGPEFLLTALLRDVQNDTILQGTGQKVDIVKYYRNLTNKTRFGAVRDPKRQRFLEISALEEELEALRKVNRVQKRLFLAWERMLRPDGFQSATTEWTYVKDRQAMYPLESKLVASHETKLTDDDKSLEGLQNIARGLRYDLKQSIEILEEGHGKAIRVFTIVTLFFLPLSFVTSFFGMNTTDVRDTDWDQRMFWACALPVTVGVLTLAFVYGYKWDMITEALSRRLLLPAARAKSPYHILEDDLIPLTGAKNQDRPKRSRAHAESSSKTRTQLFVSKFKNKTGTKSTPIQRRQTGDSLLY</sequence>
<gene>
    <name evidence="7" type="ORF">PG991_001823</name>
</gene>
<evidence type="ECO:0000313" key="8">
    <source>
        <dbReference type="Proteomes" id="UP001396898"/>
    </source>
</evidence>
<keyword evidence="2 6" id="KW-0812">Transmembrane</keyword>
<dbReference type="InterPro" id="IPR002523">
    <property type="entry name" value="MgTranspt_CorA/ZnTranspt_ZntB"/>
</dbReference>
<proteinExistence type="predicted"/>
<dbReference type="Pfam" id="PF01544">
    <property type="entry name" value="CorA"/>
    <property type="match status" value="1"/>
</dbReference>
<keyword evidence="8" id="KW-1185">Reference proteome</keyword>
<evidence type="ECO:0000256" key="1">
    <source>
        <dbReference type="ARBA" id="ARBA00004651"/>
    </source>
</evidence>
<dbReference type="Proteomes" id="UP001396898">
    <property type="component" value="Unassembled WGS sequence"/>
</dbReference>
<reference evidence="7 8" key="1">
    <citation type="submission" date="2023-01" db="EMBL/GenBank/DDBJ databases">
        <title>Analysis of 21 Apiospora genomes using comparative genomics revels a genus with tremendous synthesis potential of carbohydrate active enzymes and secondary metabolites.</title>
        <authorList>
            <person name="Sorensen T."/>
        </authorList>
    </citation>
    <scope>NUCLEOTIDE SEQUENCE [LARGE SCALE GENOMIC DNA]</scope>
    <source>
        <strain evidence="7 8">CBS 20057</strain>
    </source>
</reference>
<evidence type="ECO:0000313" key="7">
    <source>
        <dbReference type="EMBL" id="KAK8035750.1"/>
    </source>
</evidence>
<keyword evidence="4 6" id="KW-0472">Membrane</keyword>
<protein>
    <submittedName>
        <fullName evidence="7">Uncharacterized protein</fullName>
    </submittedName>
</protein>
<organism evidence="7 8">
    <name type="scientific">Apiospora marii</name>
    <dbReference type="NCBI Taxonomy" id="335849"/>
    <lineage>
        <taxon>Eukaryota</taxon>
        <taxon>Fungi</taxon>
        <taxon>Dikarya</taxon>
        <taxon>Ascomycota</taxon>
        <taxon>Pezizomycotina</taxon>
        <taxon>Sordariomycetes</taxon>
        <taxon>Xylariomycetidae</taxon>
        <taxon>Amphisphaeriales</taxon>
        <taxon>Apiosporaceae</taxon>
        <taxon>Apiospora</taxon>
    </lineage>
</organism>
<name>A0ABR1SPY8_9PEZI</name>
<evidence type="ECO:0000256" key="4">
    <source>
        <dbReference type="ARBA" id="ARBA00023136"/>
    </source>
</evidence>
<dbReference type="EMBL" id="JAQQWI010000005">
    <property type="protein sequence ID" value="KAK8035750.1"/>
    <property type="molecule type" value="Genomic_DNA"/>
</dbReference>
<keyword evidence="3 6" id="KW-1133">Transmembrane helix</keyword>
<accession>A0ABR1SPY8</accession>
<evidence type="ECO:0000256" key="6">
    <source>
        <dbReference type="SAM" id="Phobius"/>
    </source>
</evidence>
<dbReference type="SUPFAM" id="SSF144083">
    <property type="entry name" value="Magnesium transport protein CorA, transmembrane region"/>
    <property type="match status" value="1"/>
</dbReference>
<evidence type="ECO:0000256" key="2">
    <source>
        <dbReference type="ARBA" id="ARBA00022692"/>
    </source>
</evidence>